<evidence type="ECO:0000259" key="2">
    <source>
        <dbReference type="Pfam" id="PF20182"/>
    </source>
</evidence>
<comment type="caution">
    <text evidence="3">The sequence shown here is derived from an EMBL/GenBank/DDBJ whole genome shotgun (WGS) entry which is preliminary data.</text>
</comment>
<feature type="transmembrane region" description="Helical" evidence="1">
    <location>
        <begin position="202"/>
        <end position="228"/>
    </location>
</feature>
<dbReference type="Pfam" id="PF20182">
    <property type="entry name" value="DUF6545"/>
    <property type="match status" value="1"/>
</dbReference>
<feature type="transmembrane region" description="Helical" evidence="1">
    <location>
        <begin position="138"/>
        <end position="162"/>
    </location>
</feature>
<keyword evidence="1" id="KW-0472">Membrane</keyword>
<feature type="transmembrane region" description="Helical" evidence="1">
    <location>
        <begin position="75"/>
        <end position="95"/>
    </location>
</feature>
<name>A0ABP7JAR6_9PSEU</name>
<evidence type="ECO:0000313" key="3">
    <source>
        <dbReference type="EMBL" id="GAA3839632.1"/>
    </source>
</evidence>
<evidence type="ECO:0000313" key="4">
    <source>
        <dbReference type="Proteomes" id="UP001501624"/>
    </source>
</evidence>
<feature type="transmembrane region" description="Helical" evidence="1">
    <location>
        <begin position="102"/>
        <end position="126"/>
    </location>
</feature>
<dbReference type="NCBIfam" id="NF042915">
    <property type="entry name" value="MAB_1171c_fam"/>
    <property type="match status" value="1"/>
</dbReference>
<feature type="transmembrane region" description="Helical" evidence="1">
    <location>
        <begin position="41"/>
        <end position="63"/>
    </location>
</feature>
<dbReference type="EMBL" id="BAABCM010000012">
    <property type="protein sequence ID" value="GAA3839632.1"/>
    <property type="molecule type" value="Genomic_DNA"/>
</dbReference>
<feature type="transmembrane region" description="Helical" evidence="1">
    <location>
        <begin position="174"/>
        <end position="196"/>
    </location>
</feature>
<protein>
    <recommendedName>
        <fullName evidence="2">DUF6545 domain-containing protein</fullName>
    </recommendedName>
</protein>
<organism evidence="3 4">
    <name type="scientific">Amycolatopsis tucumanensis</name>
    <dbReference type="NCBI Taxonomy" id="401106"/>
    <lineage>
        <taxon>Bacteria</taxon>
        <taxon>Bacillati</taxon>
        <taxon>Actinomycetota</taxon>
        <taxon>Actinomycetes</taxon>
        <taxon>Pseudonocardiales</taxon>
        <taxon>Pseudonocardiaceae</taxon>
        <taxon>Amycolatopsis</taxon>
    </lineage>
</organism>
<feature type="domain" description="DUF6545" evidence="2">
    <location>
        <begin position="235"/>
        <end position="351"/>
    </location>
</feature>
<proteinExistence type="predicted"/>
<dbReference type="InterPro" id="IPR046675">
    <property type="entry name" value="DUF6545"/>
</dbReference>
<accession>A0ABP7JAR6</accession>
<keyword evidence="1" id="KW-0812">Transmembrane</keyword>
<dbReference type="InterPro" id="IPR050039">
    <property type="entry name" value="MAB_1171c-like"/>
</dbReference>
<reference evidence="4" key="1">
    <citation type="journal article" date="2019" name="Int. J. Syst. Evol. Microbiol.">
        <title>The Global Catalogue of Microorganisms (GCM) 10K type strain sequencing project: providing services to taxonomists for standard genome sequencing and annotation.</title>
        <authorList>
            <consortium name="The Broad Institute Genomics Platform"/>
            <consortium name="The Broad Institute Genome Sequencing Center for Infectious Disease"/>
            <person name="Wu L."/>
            <person name="Ma J."/>
        </authorList>
    </citation>
    <scope>NUCLEOTIDE SEQUENCE [LARGE SCALE GENOMIC DNA]</scope>
    <source>
        <strain evidence="4">JCM 17017</strain>
    </source>
</reference>
<keyword evidence="4" id="KW-1185">Reference proteome</keyword>
<evidence type="ECO:0000256" key="1">
    <source>
        <dbReference type="SAM" id="Phobius"/>
    </source>
</evidence>
<dbReference type="RefSeq" id="WP_237337164.1">
    <property type="nucleotide sequence ID" value="NZ_BAABCM010000012.1"/>
</dbReference>
<gene>
    <name evidence="3" type="ORF">GCM10022380_67330</name>
</gene>
<feature type="transmembrane region" description="Helical" evidence="1">
    <location>
        <begin position="12"/>
        <end position="29"/>
    </location>
</feature>
<keyword evidence="1" id="KW-1133">Transmembrane helix</keyword>
<dbReference type="Proteomes" id="UP001501624">
    <property type="component" value="Unassembled WGS sequence"/>
</dbReference>
<sequence>MNPAVLQSASTDLLVAGTTLLWVALLIRAPAARRSPPRRRMLIAIASLATSITVALDPVTGLVNRALRLGDTCGIVVNVWGVVSSALILDFVLAAASRRRPLLVYGAAALVSAALLLLNTGATAAACVTQADAPWFDLFWLLLCLAHVLGTGPAAVLCARYGRRATTRPLRAGLYVLATGFASSTVFWGLVAPAYLVTRSPWVAATFPLNVAVTAWVMALGTALPQLLRLHRSVHDRRTLRRLEPLWRRLVAAVPQVHLPENGRWASDLRLYRRVIEIRDAVLVLRDYVAPATLAAARAHAGSEALATACWLPLAEAAKRRGAHPRTAPPPGEDCSGDEWADEVGFALTLAEHQDSALVRSFRPDAELTQR</sequence>